<dbReference type="Gene3D" id="3.30.565.10">
    <property type="entry name" value="Histidine kinase-like ATPase, C-terminal domain"/>
    <property type="match status" value="1"/>
</dbReference>
<gene>
    <name evidence="1" type="ORF">S03H2_37062</name>
</gene>
<dbReference type="EMBL" id="BARU01022780">
    <property type="protein sequence ID" value="GAH60433.1"/>
    <property type="molecule type" value="Genomic_DNA"/>
</dbReference>
<accession>X1ISB4</accession>
<evidence type="ECO:0000313" key="1">
    <source>
        <dbReference type="EMBL" id="GAH60433.1"/>
    </source>
</evidence>
<sequence>MVILASYHVAMASPISLDLAIAKYIAESHGGKIWAESEVGQ</sequence>
<feature type="non-terminal residue" evidence="1">
    <location>
        <position position="41"/>
    </location>
</feature>
<organism evidence="1">
    <name type="scientific">marine sediment metagenome</name>
    <dbReference type="NCBI Taxonomy" id="412755"/>
    <lineage>
        <taxon>unclassified sequences</taxon>
        <taxon>metagenomes</taxon>
        <taxon>ecological metagenomes</taxon>
    </lineage>
</organism>
<proteinExistence type="predicted"/>
<dbReference type="InterPro" id="IPR036890">
    <property type="entry name" value="HATPase_C_sf"/>
</dbReference>
<name>X1ISB4_9ZZZZ</name>
<comment type="caution">
    <text evidence="1">The sequence shown here is derived from an EMBL/GenBank/DDBJ whole genome shotgun (WGS) entry which is preliminary data.</text>
</comment>
<reference evidence="1" key="1">
    <citation type="journal article" date="2014" name="Front. Microbiol.">
        <title>High frequency of phylogenetically diverse reductive dehalogenase-homologous genes in deep subseafloor sedimentary metagenomes.</title>
        <authorList>
            <person name="Kawai M."/>
            <person name="Futagami T."/>
            <person name="Toyoda A."/>
            <person name="Takaki Y."/>
            <person name="Nishi S."/>
            <person name="Hori S."/>
            <person name="Arai W."/>
            <person name="Tsubouchi T."/>
            <person name="Morono Y."/>
            <person name="Uchiyama I."/>
            <person name="Ito T."/>
            <person name="Fujiyama A."/>
            <person name="Inagaki F."/>
            <person name="Takami H."/>
        </authorList>
    </citation>
    <scope>NUCLEOTIDE SEQUENCE</scope>
    <source>
        <strain evidence="1">Expedition CK06-06</strain>
    </source>
</reference>
<dbReference type="AlphaFoldDB" id="X1ISB4"/>
<protein>
    <submittedName>
        <fullName evidence="1">Uncharacterized protein</fullName>
    </submittedName>
</protein>